<dbReference type="InterPro" id="IPR006665">
    <property type="entry name" value="OmpA-like"/>
</dbReference>
<dbReference type="RefSeq" id="WP_158255202.1">
    <property type="nucleotide sequence ID" value="NZ_FYDG01000001.1"/>
</dbReference>
<dbReference type="InterPro" id="IPR050811">
    <property type="entry name" value="Phosphate_ABC_transporter"/>
</dbReference>
<dbReference type="GO" id="GO:0016020">
    <property type="term" value="C:membrane"/>
    <property type="evidence" value="ECO:0007669"/>
    <property type="project" value="UniProtKB-UniRule"/>
</dbReference>
<dbReference type="PANTHER" id="PTHR30570:SF1">
    <property type="entry name" value="PHOSPHATE-BINDING PROTEIN PSTS"/>
    <property type="match status" value="1"/>
</dbReference>
<dbReference type="SUPFAM" id="SSF103088">
    <property type="entry name" value="OmpA-like"/>
    <property type="match status" value="1"/>
</dbReference>
<gene>
    <name evidence="5" type="ORF">SAMN06265338_101190</name>
</gene>
<dbReference type="PROSITE" id="PS51123">
    <property type="entry name" value="OMPA_2"/>
    <property type="match status" value="1"/>
</dbReference>
<dbReference type="InterPro" id="IPR024370">
    <property type="entry name" value="PBP_domain"/>
</dbReference>
<keyword evidence="6" id="KW-1185">Reference proteome</keyword>
<dbReference type="Gene3D" id="3.40.190.10">
    <property type="entry name" value="Periplasmic binding protein-like II"/>
    <property type="match status" value="2"/>
</dbReference>
<evidence type="ECO:0000256" key="3">
    <source>
        <dbReference type="SAM" id="SignalP"/>
    </source>
</evidence>
<dbReference type="CDD" id="cd07185">
    <property type="entry name" value="OmpA_C-like"/>
    <property type="match status" value="1"/>
</dbReference>
<keyword evidence="2" id="KW-0472">Membrane</keyword>
<dbReference type="Gene3D" id="3.30.1330.60">
    <property type="entry name" value="OmpA-like domain"/>
    <property type="match status" value="1"/>
</dbReference>
<sequence>MPALPNIAFLALGLTLAAAPAAAQPASTSFCFVDGSQIKAERFESRGGNFQLYVPGSATPLQYPASSVCSVNVDPCICGGRTPAGAAAPAQRADGVDRFGVYGSNTIGERMMPMLIEAFAKRTYGADPVVKITNAEEKEITLVQGGATKAIIDFQAHGSATGPSALLSGKAQIAMTSRPISADEAAALDQKYQVDMFAPDNEHILSLGAGAVIVNAANPVAQLTLEQSARLFSGAIANWREVGGPDLPVTIYRRDDKSGTFDLMKAKVLDPSGQQIARSAKSFESSELLSSNVARDPGGIGFVEALYAGDNVTVRIASACGIVSAPTAFSTKTEEYPISRRLFAYTLGRPQSPVASDLLRFSLSDEASALKVEAGYVGSEIEFQDAAEQDARTQVIVNTPRAFLGANDDVPADATKFFASAMSSMRRASVELRFRSNDANLDTLALRDVKRLGQFLSSAEIAEKPFLVVGFADTDGGWAKNLKLAKRRAQIVANALKKASGLGVSDANVRSLSYMAPVACNDTEAGKAKNRRVEVWIGR</sequence>
<accession>A0A212PYI5</accession>
<dbReference type="CDD" id="cd13566">
    <property type="entry name" value="PBP2_phosphate"/>
    <property type="match status" value="1"/>
</dbReference>
<feature type="signal peptide" evidence="3">
    <location>
        <begin position="1"/>
        <end position="23"/>
    </location>
</feature>
<evidence type="ECO:0000256" key="1">
    <source>
        <dbReference type="ARBA" id="ARBA00022729"/>
    </source>
</evidence>
<feature type="chain" id="PRO_5011967768" evidence="3">
    <location>
        <begin position="24"/>
        <end position="539"/>
    </location>
</feature>
<evidence type="ECO:0000259" key="4">
    <source>
        <dbReference type="PROSITE" id="PS51123"/>
    </source>
</evidence>
<dbReference type="Proteomes" id="UP000198418">
    <property type="component" value="Unassembled WGS sequence"/>
</dbReference>
<evidence type="ECO:0000256" key="2">
    <source>
        <dbReference type="PROSITE-ProRule" id="PRU00473"/>
    </source>
</evidence>
<dbReference type="Pfam" id="PF00691">
    <property type="entry name" value="OmpA"/>
    <property type="match status" value="1"/>
</dbReference>
<organism evidence="5 6">
    <name type="scientific">Rhodoblastus acidophilus</name>
    <name type="common">Rhodopseudomonas acidophila</name>
    <dbReference type="NCBI Taxonomy" id="1074"/>
    <lineage>
        <taxon>Bacteria</taxon>
        <taxon>Pseudomonadati</taxon>
        <taxon>Pseudomonadota</taxon>
        <taxon>Alphaproteobacteria</taxon>
        <taxon>Hyphomicrobiales</taxon>
        <taxon>Rhodoblastaceae</taxon>
        <taxon>Rhodoblastus</taxon>
    </lineage>
</organism>
<name>A0A212PYI5_RHOAC</name>
<dbReference type="SUPFAM" id="SSF53850">
    <property type="entry name" value="Periplasmic binding protein-like II"/>
    <property type="match status" value="1"/>
</dbReference>
<dbReference type="OrthoDB" id="9801510at2"/>
<dbReference type="Pfam" id="PF12849">
    <property type="entry name" value="PBP_like_2"/>
    <property type="match status" value="1"/>
</dbReference>
<evidence type="ECO:0000313" key="5">
    <source>
        <dbReference type="EMBL" id="SNB52126.1"/>
    </source>
</evidence>
<reference evidence="6" key="1">
    <citation type="submission" date="2017-06" db="EMBL/GenBank/DDBJ databases">
        <authorList>
            <person name="Varghese N."/>
            <person name="Submissions S."/>
        </authorList>
    </citation>
    <scope>NUCLEOTIDE SEQUENCE [LARGE SCALE GENOMIC DNA]</scope>
    <source>
        <strain evidence="6">DSM 137</strain>
    </source>
</reference>
<feature type="domain" description="OmpA-like" evidence="4">
    <location>
        <begin position="421"/>
        <end position="539"/>
    </location>
</feature>
<dbReference type="EMBL" id="FYDG01000001">
    <property type="protein sequence ID" value="SNB52126.1"/>
    <property type="molecule type" value="Genomic_DNA"/>
</dbReference>
<evidence type="ECO:0000313" key="6">
    <source>
        <dbReference type="Proteomes" id="UP000198418"/>
    </source>
</evidence>
<dbReference type="PANTHER" id="PTHR30570">
    <property type="entry name" value="PERIPLASMIC PHOSPHATE BINDING COMPONENT OF PHOSPHATE ABC TRANSPORTER"/>
    <property type="match status" value="1"/>
</dbReference>
<protein>
    <submittedName>
        <fullName evidence="5">Phosphate ABC transporter substrate-binding protein, PhoT family</fullName>
    </submittedName>
</protein>
<proteinExistence type="predicted"/>
<dbReference type="InterPro" id="IPR036737">
    <property type="entry name" value="OmpA-like_sf"/>
</dbReference>
<dbReference type="AlphaFoldDB" id="A0A212PYI5"/>
<keyword evidence="1 3" id="KW-0732">Signal</keyword>